<proteinExistence type="predicted"/>
<dbReference type="AlphaFoldDB" id="M0E247"/>
<name>M0E247_9EURY</name>
<evidence type="ECO:0000256" key="1">
    <source>
        <dbReference type="SAM" id="Phobius"/>
    </source>
</evidence>
<evidence type="ECO:0000313" key="2">
    <source>
        <dbReference type="EMBL" id="ELZ41861.1"/>
    </source>
</evidence>
<keyword evidence="1" id="KW-0812">Transmembrane</keyword>
<reference evidence="2 3" key="1">
    <citation type="journal article" date="2014" name="PLoS Genet.">
        <title>Phylogenetically driven sequencing of extremely halophilic archaea reveals strategies for static and dynamic osmo-response.</title>
        <authorList>
            <person name="Becker E.A."/>
            <person name="Seitzer P.M."/>
            <person name="Tritt A."/>
            <person name="Larsen D."/>
            <person name="Krusor M."/>
            <person name="Yao A.I."/>
            <person name="Wu D."/>
            <person name="Madern D."/>
            <person name="Eisen J.A."/>
            <person name="Darling A.E."/>
            <person name="Facciotti M.T."/>
        </authorList>
    </citation>
    <scope>NUCLEOTIDE SEQUENCE [LARGE SCALE GENOMIC DNA]</scope>
    <source>
        <strain evidence="2 3">DSM 14210</strain>
    </source>
</reference>
<feature type="transmembrane region" description="Helical" evidence="1">
    <location>
        <begin position="52"/>
        <end position="70"/>
    </location>
</feature>
<sequence length="82" mass="8228">MTTEMSVGTAESPIQQVPAGEWGYHVVLGLIGTAAAGTALENSLHSTTIGMGATAALVGATALAFTAAYLEAAALDELEAHR</sequence>
<evidence type="ECO:0000313" key="3">
    <source>
        <dbReference type="Proteomes" id="UP000011523"/>
    </source>
</evidence>
<keyword evidence="3" id="KW-1185">Reference proteome</keyword>
<dbReference type="Proteomes" id="UP000011523">
    <property type="component" value="Unassembled WGS sequence"/>
</dbReference>
<keyword evidence="1" id="KW-1133">Transmembrane helix</keyword>
<gene>
    <name evidence="2" type="ORF">C472_00419</name>
</gene>
<comment type="caution">
    <text evidence="2">The sequence shown here is derived from an EMBL/GenBank/DDBJ whole genome shotgun (WGS) entry which is preliminary data.</text>
</comment>
<accession>M0E247</accession>
<dbReference type="RefSeq" id="WP_006627795.1">
    <property type="nucleotide sequence ID" value="NZ_AOJD01000003.1"/>
</dbReference>
<protein>
    <submittedName>
        <fullName evidence="2">Uncharacterized protein</fullName>
    </submittedName>
</protein>
<organism evidence="2 3">
    <name type="scientific">Halorubrum tebenquichense DSM 14210</name>
    <dbReference type="NCBI Taxonomy" id="1227485"/>
    <lineage>
        <taxon>Archaea</taxon>
        <taxon>Methanobacteriati</taxon>
        <taxon>Methanobacteriota</taxon>
        <taxon>Stenosarchaea group</taxon>
        <taxon>Halobacteria</taxon>
        <taxon>Halobacteriales</taxon>
        <taxon>Haloferacaceae</taxon>
        <taxon>Halorubrum</taxon>
    </lineage>
</organism>
<keyword evidence="1" id="KW-0472">Membrane</keyword>
<dbReference type="EMBL" id="AOJD01000003">
    <property type="protein sequence ID" value="ELZ41861.1"/>
    <property type="molecule type" value="Genomic_DNA"/>
</dbReference>